<reference evidence="6" key="1">
    <citation type="submission" date="2021-02" db="EMBL/GenBank/DDBJ databases">
        <authorList>
            <person name="Nowell W R."/>
        </authorList>
    </citation>
    <scope>NUCLEOTIDE SEQUENCE</scope>
</reference>
<sequence length="211" mass="24069">MTKNLETVQTFKILVVGDSNVGKSSLMTRFVHGVFHSQYTATIGVDFQIGIVNINGYKCRLQIWDTAGQERFRSITSSYYRGADGIIIVYDVTNKASFTQVKDQITEMESYCEKTVPRILVGNKNDNDNKTNKVISTDDALEYAKESNLLFYEVSVKDNKNITELFNEMTKLVLKQRLEELEPIQNNNITTTRIDPKQTTENINKKKCCPT</sequence>
<dbReference type="FunFam" id="3.40.50.300:FF:001129">
    <property type="entry name" value="ras-related protein Rab-44 isoform X2"/>
    <property type="match status" value="1"/>
</dbReference>
<dbReference type="EMBL" id="CAJNOM010000200">
    <property type="protein sequence ID" value="CAF1219275.1"/>
    <property type="molecule type" value="Genomic_DNA"/>
</dbReference>
<dbReference type="PANTHER" id="PTHR47977">
    <property type="entry name" value="RAS-RELATED PROTEIN RAB"/>
    <property type="match status" value="1"/>
</dbReference>
<dbReference type="PROSITE" id="PS51419">
    <property type="entry name" value="RAB"/>
    <property type="match status" value="1"/>
</dbReference>
<accession>A0A814XR39</accession>
<evidence type="ECO:0000313" key="7">
    <source>
        <dbReference type="Proteomes" id="UP000663832"/>
    </source>
</evidence>
<dbReference type="SMART" id="SM00173">
    <property type="entry name" value="RAS"/>
    <property type="match status" value="1"/>
</dbReference>
<gene>
    <name evidence="4" type="ORF">BJG266_LOCUS20438</name>
    <name evidence="5" type="ORF">QVE165_LOCUS26207</name>
    <name evidence="6" type="ORF">QVE165_LOCUS26807</name>
</gene>
<dbReference type="InterPro" id="IPR050227">
    <property type="entry name" value="Rab"/>
</dbReference>
<dbReference type="OrthoDB" id="9995066at2759"/>
<dbReference type="EMBL" id="CAJNOM010000193">
    <property type="protein sequence ID" value="CAF1208136.1"/>
    <property type="molecule type" value="Genomic_DNA"/>
</dbReference>
<dbReference type="InterPro" id="IPR005225">
    <property type="entry name" value="Small_GTP-bd"/>
</dbReference>
<keyword evidence="2" id="KW-0342">GTP-binding</keyword>
<name>A0A814XR39_9BILA</name>
<comment type="caution">
    <text evidence="6">The sequence shown here is derived from an EMBL/GenBank/DDBJ whole genome shotgun (WGS) entry which is preliminary data.</text>
</comment>
<evidence type="ECO:0000256" key="3">
    <source>
        <dbReference type="ARBA" id="ARBA00023288"/>
    </source>
</evidence>
<evidence type="ECO:0000256" key="2">
    <source>
        <dbReference type="ARBA" id="ARBA00023134"/>
    </source>
</evidence>
<keyword evidence="3" id="KW-0449">Lipoprotein</keyword>
<dbReference type="InterPro" id="IPR001806">
    <property type="entry name" value="Small_GTPase"/>
</dbReference>
<dbReference type="SMART" id="SM00175">
    <property type="entry name" value="RAB"/>
    <property type="match status" value="1"/>
</dbReference>
<proteinExistence type="predicted"/>
<evidence type="ECO:0000313" key="6">
    <source>
        <dbReference type="EMBL" id="CAF1219275.1"/>
    </source>
</evidence>
<dbReference type="NCBIfam" id="TIGR00231">
    <property type="entry name" value="small_GTP"/>
    <property type="match status" value="1"/>
</dbReference>
<dbReference type="SMART" id="SM00174">
    <property type="entry name" value="RHO"/>
    <property type="match status" value="1"/>
</dbReference>
<dbReference type="CDD" id="cd00154">
    <property type="entry name" value="Rab"/>
    <property type="match status" value="1"/>
</dbReference>
<dbReference type="PROSITE" id="PS51417">
    <property type="entry name" value="ARF"/>
    <property type="match status" value="1"/>
</dbReference>
<dbReference type="Pfam" id="PF00071">
    <property type="entry name" value="Ras"/>
    <property type="match status" value="1"/>
</dbReference>
<dbReference type="PRINTS" id="PR00449">
    <property type="entry name" value="RASTRNSFRMNG"/>
</dbReference>
<evidence type="ECO:0000313" key="5">
    <source>
        <dbReference type="EMBL" id="CAF1208136.1"/>
    </source>
</evidence>
<dbReference type="InterPro" id="IPR027417">
    <property type="entry name" value="P-loop_NTPase"/>
</dbReference>
<organism evidence="6 7">
    <name type="scientific">Adineta steineri</name>
    <dbReference type="NCBI Taxonomy" id="433720"/>
    <lineage>
        <taxon>Eukaryota</taxon>
        <taxon>Metazoa</taxon>
        <taxon>Spiralia</taxon>
        <taxon>Gnathifera</taxon>
        <taxon>Rotifera</taxon>
        <taxon>Eurotatoria</taxon>
        <taxon>Bdelloidea</taxon>
        <taxon>Adinetida</taxon>
        <taxon>Adinetidae</taxon>
        <taxon>Adineta</taxon>
    </lineage>
</organism>
<dbReference type="Proteomes" id="UP000663832">
    <property type="component" value="Unassembled WGS sequence"/>
</dbReference>
<protein>
    <submittedName>
        <fullName evidence="6">Uncharacterized protein</fullName>
    </submittedName>
</protein>
<dbReference type="GO" id="GO:0003924">
    <property type="term" value="F:GTPase activity"/>
    <property type="evidence" value="ECO:0007669"/>
    <property type="project" value="InterPro"/>
</dbReference>
<dbReference type="Proteomes" id="UP000663877">
    <property type="component" value="Unassembled WGS sequence"/>
</dbReference>
<dbReference type="SUPFAM" id="SSF52540">
    <property type="entry name" value="P-loop containing nucleoside triphosphate hydrolases"/>
    <property type="match status" value="1"/>
</dbReference>
<dbReference type="SMART" id="SM00176">
    <property type="entry name" value="RAN"/>
    <property type="match status" value="1"/>
</dbReference>
<evidence type="ECO:0000256" key="1">
    <source>
        <dbReference type="ARBA" id="ARBA00022741"/>
    </source>
</evidence>
<dbReference type="PROSITE" id="PS51420">
    <property type="entry name" value="RHO"/>
    <property type="match status" value="1"/>
</dbReference>
<dbReference type="PROSITE" id="PS51421">
    <property type="entry name" value="RAS"/>
    <property type="match status" value="1"/>
</dbReference>
<dbReference type="AlphaFoldDB" id="A0A814XR39"/>
<dbReference type="EMBL" id="CAJNOI010000115">
    <property type="protein sequence ID" value="CAF1084255.1"/>
    <property type="molecule type" value="Genomic_DNA"/>
</dbReference>
<dbReference type="Gene3D" id="3.40.50.300">
    <property type="entry name" value="P-loop containing nucleotide triphosphate hydrolases"/>
    <property type="match status" value="1"/>
</dbReference>
<dbReference type="GO" id="GO:0005525">
    <property type="term" value="F:GTP binding"/>
    <property type="evidence" value="ECO:0007669"/>
    <property type="project" value="UniProtKB-KW"/>
</dbReference>
<keyword evidence="1" id="KW-0547">Nucleotide-binding</keyword>
<evidence type="ECO:0000313" key="4">
    <source>
        <dbReference type="EMBL" id="CAF1084255.1"/>
    </source>
</evidence>
<keyword evidence="7" id="KW-1185">Reference proteome</keyword>